<dbReference type="InterPro" id="IPR036291">
    <property type="entry name" value="NAD(P)-bd_dom_sf"/>
</dbReference>
<dbReference type="CDD" id="cd05233">
    <property type="entry name" value="SDR_c"/>
    <property type="match status" value="1"/>
</dbReference>
<dbReference type="GO" id="GO:0004316">
    <property type="term" value="F:3-oxoacyl-[acyl-carrier-protein] reductase (NADPH) activity"/>
    <property type="evidence" value="ECO:0007669"/>
    <property type="project" value="UniProtKB-EC"/>
</dbReference>
<dbReference type="EMBL" id="HBEK01018540">
    <property type="protein sequence ID" value="CAD8400151.1"/>
    <property type="molecule type" value="Transcribed_RNA"/>
</dbReference>
<evidence type="ECO:0000256" key="2">
    <source>
        <dbReference type="ARBA" id="ARBA00012948"/>
    </source>
</evidence>
<dbReference type="Gene3D" id="3.40.50.720">
    <property type="entry name" value="NAD(P)-binding Rossmann-like Domain"/>
    <property type="match status" value="1"/>
</dbReference>
<dbReference type="SUPFAM" id="SSF51735">
    <property type="entry name" value="NAD(P)-binding Rossmann-fold domains"/>
    <property type="match status" value="1"/>
</dbReference>
<dbReference type="EC" id="1.1.1.100" evidence="2"/>
<dbReference type="InterPro" id="IPR050259">
    <property type="entry name" value="SDR"/>
</dbReference>
<gene>
    <name evidence="6" type="ORF">RMAR0315_LOCUS10144</name>
</gene>
<dbReference type="PANTHER" id="PTHR42879:SF2">
    <property type="entry name" value="3-OXOACYL-[ACYL-CARRIER-PROTEIN] REDUCTASE FABG"/>
    <property type="match status" value="1"/>
</dbReference>
<protein>
    <recommendedName>
        <fullName evidence="2">3-oxoacyl-[acyl-carrier-protein] reductase</fullName>
        <ecNumber evidence="2">1.1.1.100</ecNumber>
    </recommendedName>
</protein>
<dbReference type="FunFam" id="3.40.50.720:FF:000173">
    <property type="entry name" value="3-oxoacyl-[acyl-carrier protein] reductase"/>
    <property type="match status" value="1"/>
</dbReference>
<dbReference type="AlphaFoldDB" id="A0A7S0G6S1"/>
<proteinExistence type="inferred from homology"/>
<dbReference type="InterPro" id="IPR002347">
    <property type="entry name" value="SDR_fam"/>
</dbReference>
<organism evidence="6">
    <name type="scientific">Rhodosorus marinus</name>
    <dbReference type="NCBI Taxonomy" id="101924"/>
    <lineage>
        <taxon>Eukaryota</taxon>
        <taxon>Rhodophyta</taxon>
        <taxon>Stylonematophyceae</taxon>
        <taxon>Stylonematales</taxon>
        <taxon>Stylonemataceae</taxon>
        <taxon>Rhodosorus</taxon>
    </lineage>
</organism>
<evidence type="ECO:0000256" key="4">
    <source>
        <dbReference type="ARBA" id="ARBA00048508"/>
    </source>
</evidence>
<evidence type="ECO:0000256" key="5">
    <source>
        <dbReference type="RuleBase" id="RU000363"/>
    </source>
</evidence>
<evidence type="ECO:0000256" key="1">
    <source>
        <dbReference type="ARBA" id="ARBA00006484"/>
    </source>
</evidence>
<keyword evidence="3" id="KW-0560">Oxidoreductase</keyword>
<accession>A0A7S0G6S1</accession>
<dbReference type="PANTHER" id="PTHR42879">
    <property type="entry name" value="3-OXOACYL-(ACYL-CARRIER-PROTEIN) REDUCTASE"/>
    <property type="match status" value="1"/>
</dbReference>
<dbReference type="Pfam" id="PF00106">
    <property type="entry name" value="adh_short"/>
    <property type="match status" value="1"/>
</dbReference>
<sequence>MSPIRELSEDMKTAMVTGATGALGRAVVDMLLRIRFKVVVHDSNLDALNAMVANLGEKATNDNLYPICFDATDPESVSAACKRIDSEFSTVYVLINNAGTHSQEPTNATSLAEWHRVFAANVDSAFLLSKELLPGMKQRKWGRIVNTCSLAAKTGGVTTGVSFATSKGALHSLTFALARECAKCNVTVNGVAPAYVRTAANESFPADMSSMLLKYIPVGRFCEPEEFAHTVEFLISPKAGFITGEIIDMNGGLVMD</sequence>
<evidence type="ECO:0000313" key="6">
    <source>
        <dbReference type="EMBL" id="CAD8400151.1"/>
    </source>
</evidence>
<name>A0A7S0G6S1_9RHOD</name>
<evidence type="ECO:0000256" key="3">
    <source>
        <dbReference type="ARBA" id="ARBA00023002"/>
    </source>
</evidence>
<comment type="catalytic activity">
    <reaction evidence="4">
        <text>a (3R)-hydroxyacyl-[ACP] + NADP(+) = a 3-oxoacyl-[ACP] + NADPH + H(+)</text>
        <dbReference type="Rhea" id="RHEA:17397"/>
        <dbReference type="Rhea" id="RHEA-COMP:9916"/>
        <dbReference type="Rhea" id="RHEA-COMP:9945"/>
        <dbReference type="ChEBI" id="CHEBI:15378"/>
        <dbReference type="ChEBI" id="CHEBI:57783"/>
        <dbReference type="ChEBI" id="CHEBI:58349"/>
        <dbReference type="ChEBI" id="CHEBI:78776"/>
        <dbReference type="ChEBI" id="CHEBI:78827"/>
        <dbReference type="EC" id="1.1.1.100"/>
    </reaction>
</comment>
<dbReference type="PRINTS" id="PR00080">
    <property type="entry name" value="SDRFAMILY"/>
</dbReference>
<dbReference type="PRINTS" id="PR00081">
    <property type="entry name" value="GDHRDH"/>
</dbReference>
<reference evidence="6" key="1">
    <citation type="submission" date="2021-01" db="EMBL/GenBank/DDBJ databases">
        <authorList>
            <person name="Corre E."/>
            <person name="Pelletier E."/>
            <person name="Niang G."/>
            <person name="Scheremetjew M."/>
            <person name="Finn R."/>
            <person name="Kale V."/>
            <person name="Holt S."/>
            <person name="Cochrane G."/>
            <person name="Meng A."/>
            <person name="Brown T."/>
            <person name="Cohen L."/>
        </authorList>
    </citation>
    <scope>NUCLEOTIDE SEQUENCE</scope>
    <source>
        <strain evidence="6">UTEX LB 2760</strain>
    </source>
</reference>
<comment type="similarity">
    <text evidence="1 5">Belongs to the short-chain dehydrogenases/reductases (SDR) family.</text>
</comment>